<dbReference type="InterPro" id="IPR035901">
    <property type="entry name" value="GIY-YIG_endonuc_sf"/>
</dbReference>
<dbReference type="Gene3D" id="3.40.1440.10">
    <property type="entry name" value="GIY-YIG endonuclease"/>
    <property type="match status" value="1"/>
</dbReference>
<dbReference type="InterPro" id="IPR000305">
    <property type="entry name" value="GIY-YIG_endonuc"/>
</dbReference>
<feature type="domain" description="GIY-YIG" evidence="1">
    <location>
        <begin position="178"/>
        <end position="276"/>
    </location>
</feature>
<reference evidence="2 3" key="1">
    <citation type="submission" date="2019-01" db="EMBL/GenBank/DDBJ databases">
        <title>Draft genome sequences of the type strains of six Macrococcus species.</title>
        <authorList>
            <person name="Mazhar S."/>
            <person name="Altermann E."/>
            <person name="Hill C."/>
            <person name="Mcauliffe O."/>
        </authorList>
    </citation>
    <scope>NUCLEOTIDE SEQUENCE [LARGE SCALE GENOMIC DNA]</scope>
    <source>
        <strain evidence="2 3">ATCC 51825</strain>
    </source>
</reference>
<proteinExistence type="predicted"/>
<comment type="caution">
    <text evidence="2">The sequence shown here is derived from an EMBL/GenBank/DDBJ whole genome shotgun (WGS) entry which is preliminary data.</text>
</comment>
<name>A0A4R6BYP3_9STAP</name>
<dbReference type="PROSITE" id="PS50164">
    <property type="entry name" value="GIY_YIG"/>
    <property type="match status" value="1"/>
</dbReference>
<sequence>MVGQILLNDLLGFSEEEMKNVKIKFNQSNGIENPIDLFKENPDLLNNQWLFWRTKTRYFSVGQIAVCLVRLSYDTWLLSTVKRVVKELGVLNGVNYVGEELEQYSQYYGRVIIKFRKSFQSQGRFYEGLHNELVVQQILPTTFDGDDFPGYDKVKLSYQQLASIIQRGKRDWIAALENQKAVYLITDTYNGKLYVGSATSNSQMLLTRWSNYVHNGHGGNKELIKLVNEKGFDYVKQYFQYTILENYNGKIDDKLVLQRESYWKEALGSRQFGYNSN</sequence>
<accession>A0A4R6BYP3</accession>
<dbReference type="OrthoDB" id="89044at2"/>
<dbReference type="EMBL" id="SCWF01000009">
    <property type="protein sequence ID" value="TDM13574.1"/>
    <property type="molecule type" value="Genomic_DNA"/>
</dbReference>
<dbReference type="AlphaFoldDB" id="A0A4R6BYP3"/>
<evidence type="ECO:0000313" key="3">
    <source>
        <dbReference type="Proteomes" id="UP000294843"/>
    </source>
</evidence>
<evidence type="ECO:0000259" key="1">
    <source>
        <dbReference type="PROSITE" id="PS50164"/>
    </source>
</evidence>
<keyword evidence="3" id="KW-1185">Reference proteome</keyword>
<gene>
    <name evidence="2" type="ORF">ERX55_08245</name>
</gene>
<dbReference type="Proteomes" id="UP000294843">
    <property type="component" value="Unassembled WGS sequence"/>
</dbReference>
<organism evidence="2 3">
    <name type="scientific">Macrococcus bovicus</name>
    <dbReference type="NCBI Taxonomy" id="69968"/>
    <lineage>
        <taxon>Bacteria</taxon>
        <taxon>Bacillati</taxon>
        <taxon>Bacillota</taxon>
        <taxon>Bacilli</taxon>
        <taxon>Bacillales</taxon>
        <taxon>Staphylococcaceae</taxon>
        <taxon>Macrococcus</taxon>
    </lineage>
</organism>
<dbReference type="CDD" id="cd10446">
    <property type="entry name" value="GIY-YIG_unchar_1"/>
    <property type="match status" value="1"/>
</dbReference>
<evidence type="ECO:0000313" key="2">
    <source>
        <dbReference type="EMBL" id="TDM13574.1"/>
    </source>
</evidence>
<protein>
    <submittedName>
        <fullName evidence="2">GIY-YIG nuclease family protein</fullName>
    </submittedName>
</protein>
<dbReference type="SUPFAM" id="SSF82771">
    <property type="entry name" value="GIY-YIG endonuclease"/>
    <property type="match status" value="1"/>
</dbReference>